<dbReference type="NCBIfam" id="TIGR00347">
    <property type="entry name" value="bioD"/>
    <property type="match status" value="1"/>
</dbReference>
<dbReference type="Gene3D" id="3.40.50.300">
    <property type="entry name" value="P-loop containing nucleotide triphosphate hydrolases"/>
    <property type="match status" value="1"/>
</dbReference>
<comment type="similarity">
    <text evidence="8">Belongs to the dethiobiotin synthetase family.</text>
</comment>
<comment type="catalytic activity">
    <reaction evidence="8">
        <text>(7R,8S)-7,8-diammoniononanoate + CO2 + ATP = (4R,5S)-dethiobiotin + ADP + phosphate + 3 H(+)</text>
        <dbReference type="Rhea" id="RHEA:15805"/>
        <dbReference type="ChEBI" id="CHEBI:15378"/>
        <dbReference type="ChEBI" id="CHEBI:16526"/>
        <dbReference type="ChEBI" id="CHEBI:30616"/>
        <dbReference type="ChEBI" id="CHEBI:43474"/>
        <dbReference type="ChEBI" id="CHEBI:149469"/>
        <dbReference type="ChEBI" id="CHEBI:149473"/>
        <dbReference type="ChEBI" id="CHEBI:456216"/>
        <dbReference type="EC" id="6.3.3.3"/>
    </reaction>
</comment>
<keyword evidence="5 8" id="KW-0093">Biotin biosynthesis</keyword>
<evidence type="ECO:0000313" key="10">
    <source>
        <dbReference type="Proteomes" id="UP000503004"/>
    </source>
</evidence>
<dbReference type="InterPro" id="IPR004472">
    <property type="entry name" value="DTB_synth_BioD"/>
</dbReference>
<evidence type="ECO:0000313" key="9">
    <source>
        <dbReference type="EMBL" id="QJD30688.1"/>
    </source>
</evidence>
<accession>A0A858Q9X6</accession>
<dbReference type="GO" id="GO:0005829">
    <property type="term" value="C:cytosol"/>
    <property type="evidence" value="ECO:0007669"/>
    <property type="project" value="TreeGrafter"/>
</dbReference>
<evidence type="ECO:0000256" key="2">
    <source>
        <dbReference type="ARBA" id="ARBA00022598"/>
    </source>
</evidence>
<dbReference type="AlphaFoldDB" id="A0A858Q9X6"/>
<organism evidence="9 10">
    <name type="scientific">Methylococcus geothermalis</name>
    <dbReference type="NCBI Taxonomy" id="2681310"/>
    <lineage>
        <taxon>Bacteria</taxon>
        <taxon>Pseudomonadati</taxon>
        <taxon>Pseudomonadota</taxon>
        <taxon>Gammaproteobacteria</taxon>
        <taxon>Methylococcales</taxon>
        <taxon>Methylococcaceae</taxon>
        <taxon>Methylococcus</taxon>
    </lineage>
</organism>
<comment type="caution">
    <text evidence="8">Lacks conserved residue(s) required for the propagation of feature annotation.</text>
</comment>
<evidence type="ECO:0000256" key="3">
    <source>
        <dbReference type="ARBA" id="ARBA00022723"/>
    </source>
</evidence>
<comment type="pathway">
    <text evidence="8">Cofactor biosynthesis; biotin biosynthesis; biotin from 7,8-diaminononanoate: step 1/2.</text>
</comment>
<dbReference type="Proteomes" id="UP000503004">
    <property type="component" value="Chromosome"/>
</dbReference>
<dbReference type="GO" id="GO:0042803">
    <property type="term" value="F:protein homodimerization activity"/>
    <property type="evidence" value="ECO:0007669"/>
    <property type="project" value="UniProtKB-ARBA"/>
</dbReference>
<keyword evidence="6 8" id="KW-0067">ATP-binding</keyword>
<evidence type="ECO:0000256" key="4">
    <source>
        <dbReference type="ARBA" id="ARBA00022741"/>
    </source>
</evidence>
<evidence type="ECO:0000256" key="1">
    <source>
        <dbReference type="ARBA" id="ARBA00022490"/>
    </source>
</evidence>
<keyword evidence="7 8" id="KW-0460">Magnesium</keyword>
<dbReference type="PANTHER" id="PTHR43210">
    <property type="entry name" value="DETHIOBIOTIN SYNTHETASE"/>
    <property type="match status" value="1"/>
</dbReference>
<feature type="binding site" evidence="8">
    <location>
        <position position="116"/>
    </location>
    <ligand>
        <name>Mg(2+)</name>
        <dbReference type="ChEBI" id="CHEBI:18420"/>
    </ligand>
</feature>
<dbReference type="KEGG" id="metu:GNH96_12350"/>
<dbReference type="HAMAP" id="MF_00336">
    <property type="entry name" value="BioD"/>
    <property type="match status" value="1"/>
</dbReference>
<keyword evidence="2 8" id="KW-0436">Ligase</keyword>
<feature type="binding site" evidence="8">
    <location>
        <position position="17"/>
    </location>
    <ligand>
        <name>Mg(2+)</name>
        <dbReference type="ChEBI" id="CHEBI:18420"/>
    </ligand>
</feature>
<dbReference type="SUPFAM" id="SSF52540">
    <property type="entry name" value="P-loop containing nucleoside triphosphate hydrolases"/>
    <property type="match status" value="1"/>
</dbReference>
<dbReference type="EC" id="6.3.3.3" evidence="8"/>
<dbReference type="UniPathway" id="UPA00078">
    <property type="reaction ID" value="UER00161"/>
</dbReference>
<dbReference type="CDD" id="cd03109">
    <property type="entry name" value="DTBS"/>
    <property type="match status" value="1"/>
</dbReference>
<gene>
    <name evidence="8 9" type="primary">bioD</name>
    <name evidence="9" type="ORF">GNH96_12350</name>
</gene>
<protein>
    <recommendedName>
        <fullName evidence="8">ATP-dependent dethiobiotin synthetase BioD</fullName>
        <ecNumber evidence="8">6.3.3.3</ecNumber>
    </recommendedName>
    <alternativeName>
        <fullName evidence="8">DTB synthetase</fullName>
        <shortName evidence="8">DTBS</shortName>
    </alternativeName>
    <alternativeName>
        <fullName evidence="8">Dethiobiotin synthase</fullName>
    </alternativeName>
</protein>
<dbReference type="RefSeq" id="WP_169603964.1">
    <property type="nucleotide sequence ID" value="NZ_CP046565.1"/>
</dbReference>
<dbReference type="GO" id="GO:0009102">
    <property type="term" value="P:biotin biosynthetic process"/>
    <property type="evidence" value="ECO:0007669"/>
    <property type="project" value="UniProtKB-UniRule"/>
</dbReference>
<comment type="function">
    <text evidence="8">Catalyzes a mechanistically unusual reaction, the ATP-dependent insertion of CO2 between the N7 and N8 nitrogen atoms of 7,8-diaminopelargonic acid (DAPA, also called 7,8-diammoniononanoate) to form a ureido ring.</text>
</comment>
<feature type="binding site" evidence="8">
    <location>
        <position position="55"/>
    </location>
    <ligand>
        <name>ATP</name>
        <dbReference type="ChEBI" id="CHEBI:30616"/>
    </ligand>
</feature>
<feature type="binding site" evidence="8">
    <location>
        <position position="55"/>
    </location>
    <ligand>
        <name>Mg(2+)</name>
        <dbReference type="ChEBI" id="CHEBI:18420"/>
    </ligand>
</feature>
<evidence type="ECO:0000256" key="7">
    <source>
        <dbReference type="ARBA" id="ARBA00022842"/>
    </source>
</evidence>
<keyword evidence="10" id="KW-1185">Reference proteome</keyword>
<keyword evidence="1 8" id="KW-0963">Cytoplasm</keyword>
<dbReference type="GO" id="GO:0000287">
    <property type="term" value="F:magnesium ion binding"/>
    <property type="evidence" value="ECO:0007669"/>
    <property type="project" value="UniProtKB-UniRule"/>
</dbReference>
<comment type="subcellular location">
    <subcellularLocation>
        <location evidence="8">Cytoplasm</location>
    </subcellularLocation>
</comment>
<dbReference type="Pfam" id="PF13500">
    <property type="entry name" value="AAA_26"/>
    <property type="match status" value="1"/>
</dbReference>
<feature type="active site" evidence="8">
    <location>
        <position position="38"/>
    </location>
</feature>
<dbReference type="GO" id="GO:0004141">
    <property type="term" value="F:dethiobiotin synthase activity"/>
    <property type="evidence" value="ECO:0007669"/>
    <property type="project" value="UniProtKB-UniRule"/>
</dbReference>
<dbReference type="FunFam" id="3.40.50.300:FF:000292">
    <property type="entry name" value="ATP-dependent dethiobiotin synthetase BioD"/>
    <property type="match status" value="1"/>
</dbReference>
<dbReference type="PANTHER" id="PTHR43210:SF5">
    <property type="entry name" value="DETHIOBIOTIN SYNTHETASE"/>
    <property type="match status" value="1"/>
</dbReference>
<evidence type="ECO:0000256" key="5">
    <source>
        <dbReference type="ARBA" id="ARBA00022756"/>
    </source>
</evidence>
<feature type="binding site" evidence="8">
    <location>
        <position position="42"/>
    </location>
    <ligand>
        <name>substrate</name>
    </ligand>
</feature>
<comment type="subunit">
    <text evidence="8">Homodimer.</text>
</comment>
<comment type="cofactor">
    <cofactor evidence="8">
        <name>Mg(2+)</name>
        <dbReference type="ChEBI" id="CHEBI:18420"/>
    </cofactor>
</comment>
<reference evidence="10" key="1">
    <citation type="submission" date="2019-12" db="EMBL/GenBank/DDBJ databases">
        <authorList>
            <person name="Awala S.I."/>
            <person name="Rhee S.K."/>
        </authorList>
    </citation>
    <scope>NUCLEOTIDE SEQUENCE [LARGE SCALE GENOMIC DNA]</scope>
    <source>
        <strain evidence="10">IM1</strain>
    </source>
</reference>
<evidence type="ECO:0000256" key="6">
    <source>
        <dbReference type="ARBA" id="ARBA00022840"/>
    </source>
</evidence>
<keyword evidence="3 8" id="KW-0479">Metal-binding</keyword>
<dbReference type="PIRSF" id="PIRSF006755">
    <property type="entry name" value="DTB_synth"/>
    <property type="match status" value="1"/>
</dbReference>
<dbReference type="EMBL" id="CP046565">
    <property type="protein sequence ID" value="QJD30688.1"/>
    <property type="molecule type" value="Genomic_DNA"/>
</dbReference>
<sequence>MAQGFFITGTGTGVGKTRVSLALIRELRRRGFRVAAMKPVATGAARRNGSLRHEDAELLMAAADVPASYEDVNAFAYETPTSPHIAASLARRPIDIGAIVARSEALASEADWVIVEGVGGWEVPLNDHARVADLAEALRWPVVLVVDLRLGCLNHALLSAAAIGRCCVRPAGWIGNVIDPEFPYLDEYLRTLDESLPEPRLALLPWCPGDGRSGASELVLSAAFEPWVG</sequence>
<keyword evidence="4 8" id="KW-0547">Nucleotide-binding</keyword>
<dbReference type="InterPro" id="IPR027417">
    <property type="entry name" value="P-loop_NTPase"/>
</dbReference>
<proteinExistence type="inferred from homology"/>
<feature type="binding site" evidence="8">
    <location>
        <begin position="116"/>
        <end position="119"/>
    </location>
    <ligand>
        <name>ATP</name>
        <dbReference type="ChEBI" id="CHEBI:30616"/>
    </ligand>
</feature>
<dbReference type="GO" id="GO:0005524">
    <property type="term" value="F:ATP binding"/>
    <property type="evidence" value="ECO:0007669"/>
    <property type="project" value="UniProtKB-UniRule"/>
</dbReference>
<name>A0A858Q9X6_9GAMM</name>
<evidence type="ECO:0000256" key="8">
    <source>
        <dbReference type="HAMAP-Rule" id="MF_00336"/>
    </source>
</evidence>